<dbReference type="Proteomes" id="UP000046395">
    <property type="component" value="Unassembled WGS sequence"/>
</dbReference>
<keyword evidence="1" id="KW-1185">Reference proteome</keyword>
<name>A0A5S6QNB2_TRIMR</name>
<evidence type="ECO:0000313" key="1">
    <source>
        <dbReference type="Proteomes" id="UP000046395"/>
    </source>
</evidence>
<sequence>MLLVQIGSIDHHSYIKCFILSPSPNSFRFPVDVEDQLRTLGRHTTKGRTAEVTGYDDTSTVLCGALV</sequence>
<accession>A0A5S6QNB2</accession>
<evidence type="ECO:0000313" key="2">
    <source>
        <dbReference type="WBParaSite" id="TMUE_2000008846.1"/>
    </source>
</evidence>
<proteinExistence type="predicted"/>
<organism evidence="1 2">
    <name type="scientific">Trichuris muris</name>
    <name type="common">Mouse whipworm</name>
    <dbReference type="NCBI Taxonomy" id="70415"/>
    <lineage>
        <taxon>Eukaryota</taxon>
        <taxon>Metazoa</taxon>
        <taxon>Ecdysozoa</taxon>
        <taxon>Nematoda</taxon>
        <taxon>Enoplea</taxon>
        <taxon>Dorylaimia</taxon>
        <taxon>Trichinellida</taxon>
        <taxon>Trichuridae</taxon>
        <taxon>Trichuris</taxon>
    </lineage>
</organism>
<dbReference type="AlphaFoldDB" id="A0A5S6QNB2"/>
<dbReference type="WBParaSite" id="TMUE_2000008846.1">
    <property type="protein sequence ID" value="TMUE_2000008846.1"/>
    <property type="gene ID" value="WBGene00300429"/>
</dbReference>
<reference evidence="2" key="1">
    <citation type="submission" date="2019-12" db="UniProtKB">
        <authorList>
            <consortium name="WormBaseParasite"/>
        </authorList>
    </citation>
    <scope>IDENTIFICATION</scope>
</reference>
<protein>
    <submittedName>
        <fullName evidence="2">Uncharacterized protein</fullName>
    </submittedName>
</protein>